<keyword evidence="1 5" id="KW-0732">Signal</keyword>
<dbReference type="InterPro" id="IPR013519">
    <property type="entry name" value="Int_alpha_beta-p"/>
</dbReference>
<dbReference type="PROSITE" id="PS51257">
    <property type="entry name" value="PROKAR_LIPOPROTEIN"/>
    <property type="match status" value="1"/>
</dbReference>
<evidence type="ECO:0000313" key="7">
    <source>
        <dbReference type="Proteomes" id="UP000064967"/>
    </source>
</evidence>
<keyword evidence="2" id="KW-0677">Repeat</keyword>
<feature type="chain" id="PRO_5005466548" evidence="5">
    <location>
        <begin position="24"/>
        <end position="570"/>
    </location>
</feature>
<feature type="compositionally biased region" description="Polar residues" evidence="4">
    <location>
        <begin position="34"/>
        <end position="45"/>
    </location>
</feature>
<feature type="region of interest" description="Disordered" evidence="4">
    <location>
        <begin position="28"/>
        <end position="77"/>
    </location>
</feature>
<evidence type="ECO:0000256" key="2">
    <source>
        <dbReference type="ARBA" id="ARBA00022737"/>
    </source>
</evidence>
<dbReference type="SUPFAM" id="SSF82171">
    <property type="entry name" value="DPP6 N-terminal domain-like"/>
    <property type="match status" value="1"/>
</dbReference>
<keyword evidence="3" id="KW-0325">Glycoprotein</keyword>
<dbReference type="SMART" id="SM00191">
    <property type="entry name" value="Int_alpha"/>
    <property type="match status" value="5"/>
</dbReference>
<dbReference type="AlphaFoldDB" id="A0A0K1PZV0"/>
<sequence length="570" mass="57371">MRFRSFGIVSSVSLVLFALGACAGDPTAEGVSGADSSNEDASSPIPSKADANASSSSDPPPGNDSGTTANADADSSAPDAGGYPAFGSATYFKASNTGTYDTFGSAVSFSADGKYLAIGARGESSNAKGINQNQADDSASLAGAVYLFVWSGTAWTQEAYIKASNAEAGDMFGTAVALSADGSRLVVGALSEDSSATGVGGNQADNGSPESGAAYVFVRAGTTWTQEAYIKASNTGSASATEGDAFGASVSISGDGTRLVVGAYGEQSNATGINSNQSDNSLRQSGAAYVFVRSGTTWSQEAYVKASNTGANDCFGRIVTLSADGMHLAVGADGESSNATGINQNQADDSAFAAGAVYVFARTGGTSWSQEAYVKPSNTSLLDDFGSALALSADGSRLAVGAMMEQSSATGIDGNGDQKTAPQLYSGAAYVFVRSGTTWTQEAYVKASNTWSGAYFGASVALSADGARLIVGAEHEDSAATGINGNQNDGSAKQSGAAYVFSRTGTTWSQDTYVKASNTYAFSEFGGSVSMSGDGSRIAVGARLESSSATGIGGDQSKLDSYMSGAVYVY</sequence>
<evidence type="ECO:0000313" key="6">
    <source>
        <dbReference type="EMBL" id="AKU99053.1"/>
    </source>
</evidence>
<dbReference type="PATRIC" id="fig|1391654.3.peg.5796"/>
<gene>
    <name evidence="6" type="ORF">AKJ09_05717</name>
</gene>
<evidence type="ECO:0000256" key="4">
    <source>
        <dbReference type="SAM" id="MobiDB-lite"/>
    </source>
</evidence>
<dbReference type="STRING" id="1391654.AKJ09_05717"/>
<dbReference type="PANTHER" id="PTHR36220:SF1">
    <property type="entry name" value="GAMMA TUBULIN COMPLEX COMPONENT C-TERMINAL DOMAIN-CONTAINING PROTEIN"/>
    <property type="match status" value="1"/>
</dbReference>
<accession>A0A0K1PZV0</accession>
<dbReference type="RefSeq" id="WP_146650304.1">
    <property type="nucleotide sequence ID" value="NZ_CP012333.1"/>
</dbReference>
<dbReference type="Gene3D" id="2.130.10.130">
    <property type="entry name" value="Integrin alpha, N-terminal"/>
    <property type="match status" value="4"/>
</dbReference>
<evidence type="ECO:0000256" key="1">
    <source>
        <dbReference type="ARBA" id="ARBA00022729"/>
    </source>
</evidence>
<dbReference type="InterPro" id="IPR013517">
    <property type="entry name" value="FG-GAP"/>
</dbReference>
<keyword evidence="7" id="KW-1185">Reference proteome</keyword>
<dbReference type="InterPro" id="IPR028994">
    <property type="entry name" value="Integrin_alpha_N"/>
</dbReference>
<feature type="compositionally biased region" description="Low complexity" evidence="4">
    <location>
        <begin position="49"/>
        <end position="77"/>
    </location>
</feature>
<evidence type="ECO:0000256" key="5">
    <source>
        <dbReference type="SAM" id="SignalP"/>
    </source>
</evidence>
<feature type="signal peptide" evidence="5">
    <location>
        <begin position="1"/>
        <end position="23"/>
    </location>
</feature>
<dbReference type="OrthoDB" id="8481850at2"/>
<evidence type="ECO:0000256" key="3">
    <source>
        <dbReference type="ARBA" id="ARBA00023180"/>
    </source>
</evidence>
<reference evidence="6 7" key="1">
    <citation type="submission" date="2015-08" db="EMBL/GenBank/DDBJ databases">
        <authorList>
            <person name="Babu N.S."/>
            <person name="Beckwith C.J."/>
            <person name="Beseler K.G."/>
            <person name="Brison A."/>
            <person name="Carone J.V."/>
            <person name="Caskin T.P."/>
            <person name="Diamond M."/>
            <person name="Durham M.E."/>
            <person name="Foxe J.M."/>
            <person name="Go M."/>
            <person name="Henderson B.A."/>
            <person name="Jones I.B."/>
            <person name="McGettigan J.A."/>
            <person name="Micheletti S.J."/>
            <person name="Nasrallah M.E."/>
            <person name="Ortiz D."/>
            <person name="Piller C.R."/>
            <person name="Privatt S.R."/>
            <person name="Schneider S.L."/>
            <person name="Sharp S."/>
            <person name="Smith T.C."/>
            <person name="Stanton J.D."/>
            <person name="Ullery H.E."/>
            <person name="Wilson R.J."/>
            <person name="Serrano M.G."/>
            <person name="Buck G."/>
            <person name="Lee V."/>
            <person name="Wang Y."/>
            <person name="Carvalho R."/>
            <person name="Voegtly L."/>
            <person name="Shi R."/>
            <person name="Duckworth R."/>
            <person name="Johnson A."/>
            <person name="Loviza R."/>
            <person name="Walstead R."/>
            <person name="Shah Z."/>
            <person name="Kiflezghi M."/>
            <person name="Wade K."/>
            <person name="Ball S.L."/>
            <person name="Bradley K.W."/>
            <person name="Asai D.J."/>
            <person name="Bowman C.A."/>
            <person name="Russell D.A."/>
            <person name="Pope W.H."/>
            <person name="Jacobs-Sera D."/>
            <person name="Hendrix R.W."/>
            <person name="Hatfull G.F."/>
        </authorList>
    </citation>
    <scope>NUCLEOTIDE SEQUENCE [LARGE SCALE GENOMIC DNA]</scope>
    <source>
        <strain evidence="6 7">DSM 27648</strain>
    </source>
</reference>
<dbReference type="PANTHER" id="PTHR36220">
    <property type="entry name" value="UNNAMED PRODUCT"/>
    <property type="match status" value="1"/>
</dbReference>
<organism evidence="6 7">
    <name type="scientific">Labilithrix luteola</name>
    <dbReference type="NCBI Taxonomy" id="1391654"/>
    <lineage>
        <taxon>Bacteria</taxon>
        <taxon>Pseudomonadati</taxon>
        <taxon>Myxococcota</taxon>
        <taxon>Polyangia</taxon>
        <taxon>Polyangiales</taxon>
        <taxon>Labilitrichaceae</taxon>
        <taxon>Labilithrix</taxon>
    </lineage>
</organism>
<dbReference type="KEGG" id="llu:AKJ09_05717"/>
<proteinExistence type="predicted"/>
<dbReference type="EMBL" id="CP012333">
    <property type="protein sequence ID" value="AKU99053.1"/>
    <property type="molecule type" value="Genomic_DNA"/>
</dbReference>
<dbReference type="Proteomes" id="UP000064967">
    <property type="component" value="Chromosome"/>
</dbReference>
<protein>
    <submittedName>
        <fullName evidence="6">Putative outer membrane secretion protein</fullName>
    </submittedName>
</protein>
<dbReference type="Pfam" id="PF14312">
    <property type="entry name" value="FG-GAP_2"/>
    <property type="match status" value="4"/>
</dbReference>
<name>A0A0K1PZV0_9BACT</name>